<name>A0A3S5AVM7_BARVI</name>
<organism evidence="1 2">
    <name type="scientific">Bartonella vinsonii</name>
    <name type="common">Rochalimaea vinsonii</name>
    <dbReference type="NCBI Taxonomy" id="33047"/>
    <lineage>
        <taxon>Bacteria</taxon>
        <taxon>Pseudomonadati</taxon>
        <taxon>Pseudomonadota</taxon>
        <taxon>Alphaproteobacteria</taxon>
        <taxon>Hyphomicrobiales</taxon>
        <taxon>Bartonellaceae</taxon>
        <taxon>Bartonella</taxon>
    </lineage>
</organism>
<evidence type="ECO:0000313" key="2">
    <source>
        <dbReference type="Proteomes" id="UP000274201"/>
    </source>
</evidence>
<gene>
    <name evidence="1" type="ORF">NCTC12905_01487</name>
</gene>
<dbReference type="AlphaFoldDB" id="A0A3S5AVM7"/>
<protein>
    <submittedName>
        <fullName evidence="1">Uncharacterized protein</fullName>
    </submittedName>
</protein>
<evidence type="ECO:0000313" key="1">
    <source>
        <dbReference type="EMBL" id="VEJ45817.1"/>
    </source>
</evidence>
<dbReference type="Proteomes" id="UP000274201">
    <property type="component" value="Chromosome"/>
</dbReference>
<reference evidence="1 2" key="1">
    <citation type="submission" date="2018-12" db="EMBL/GenBank/DDBJ databases">
        <authorList>
            <consortium name="Pathogen Informatics"/>
        </authorList>
    </citation>
    <scope>NUCLEOTIDE SEQUENCE [LARGE SCALE GENOMIC DNA]</scope>
    <source>
        <strain evidence="1 2">NCTC12905</strain>
    </source>
</reference>
<proteinExistence type="predicted"/>
<sequence length="66" mass="7713">MRKELRKQIFLAHPSKPHHFFLVSFILLQDHFIAETITISLFHKSLIGRKPKNSVKKTYIAITPSL</sequence>
<dbReference type="EMBL" id="LR134529">
    <property type="protein sequence ID" value="VEJ45817.1"/>
    <property type="molecule type" value="Genomic_DNA"/>
</dbReference>
<accession>A0A3S5AVM7</accession>